<name>A0A3N4I4E2_ASCIM</name>
<feature type="coiled-coil region" evidence="1">
    <location>
        <begin position="258"/>
        <end position="296"/>
    </location>
</feature>
<proteinExistence type="predicted"/>
<evidence type="ECO:0000256" key="1">
    <source>
        <dbReference type="SAM" id="Coils"/>
    </source>
</evidence>
<feature type="region of interest" description="Disordered" evidence="2">
    <location>
        <begin position="607"/>
        <end position="680"/>
    </location>
</feature>
<evidence type="ECO:0000256" key="2">
    <source>
        <dbReference type="SAM" id="MobiDB-lite"/>
    </source>
</evidence>
<dbReference type="STRING" id="1160509.A0A3N4I4E2"/>
<feature type="compositionally biased region" description="Low complexity" evidence="2">
    <location>
        <begin position="637"/>
        <end position="656"/>
    </location>
</feature>
<dbReference type="Proteomes" id="UP000275078">
    <property type="component" value="Unassembled WGS sequence"/>
</dbReference>
<dbReference type="OrthoDB" id="5361176at2759"/>
<evidence type="ECO:0008006" key="6">
    <source>
        <dbReference type="Google" id="ProtNLM"/>
    </source>
</evidence>
<evidence type="ECO:0000313" key="4">
    <source>
        <dbReference type="EMBL" id="RPA79031.1"/>
    </source>
</evidence>
<feature type="transmembrane region" description="Helical" evidence="3">
    <location>
        <begin position="424"/>
        <end position="441"/>
    </location>
</feature>
<dbReference type="EMBL" id="ML119704">
    <property type="protein sequence ID" value="RPA79031.1"/>
    <property type="molecule type" value="Genomic_DNA"/>
</dbReference>
<accession>A0A3N4I4E2</accession>
<keyword evidence="5" id="KW-1185">Reference proteome</keyword>
<keyword evidence="1" id="KW-0175">Coiled coil</keyword>
<keyword evidence="3" id="KW-0812">Transmembrane</keyword>
<keyword evidence="3" id="KW-0472">Membrane</keyword>
<protein>
    <recommendedName>
        <fullName evidence="6">Cora-domain-containing protein</fullName>
    </recommendedName>
</protein>
<evidence type="ECO:0000313" key="5">
    <source>
        <dbReference type="Proteomes" id="UP000275078"/>
    </source>
</evidence>
<evidence type="ECO:0000256" key="3">
    <source>
        <dbReference type="SAM" id="Phobius"/>
    </source>
</evidence>
<feature type="transmembrane region" description="Helical" evidence="3">
    <location>
        <begin position="462"/>
        <end position="480"/>
    </location>
</feature>
<feature type="transmembrane region" description="Helical" evidence="3">
    <location>
        <begin position="346"/>
        <end position="370"/>
    </location>
</feature>
<dbReference type="Gene3D" id="1.20.58.340">
    <property type="entry name" value="Magnesium transport protein CorA, transmembrane region"/>
    <property type="match status" value="1"/>
</dbReference>
<keyword evidence="3" id="KW-1133">Transmembrane helix</keyword>
<reference evidence="4 5" key="1">
    <citation type="journal article" date="2018" name="Nat. Ecol. Evol.">
        <title>Pezizomycetes genomes reveal the molecular basis of ectomycorrhizal truffle lifestyle.</title>
        <authorList>
            <person name="Murat C."/>
            <person name="Payen T."/>
            <person name="Noel B."/>
            <person name="Kuo A."/>
            <person name="Morin E."/>
            <person name="Chen J."/>
            <person name="Kohler A."/>
            <person name="Krizsan K."/>
            <person name="Balestrini R."/>
            <person name="Da Silva C."/>
            <person name="Montanini B."/>
            <person name="Hainaut M."/>
            <person name="Levati E."/>
            <person name="Barry K.W."/>
            <person name="Belfiori B."/>
            <person name="Cichocki N."/>
            <person name="Clum A."/>
            <person name="Dockter R.B."/>
            <person name="Fauchery L."/>
            <person name="Guy J."/>
            <person name="Iotti M."/>
            <person name="Le Tacon F."/>
            <person name="Lindquist E.A."/>
            <person name="Lipzen A."/>
            <person name="Malagnac F."/>
            <person name="Mello A."/>
            <person name="Molinier V."/>
            <person name="Miyauchi S."/>
            <person name="Poulain J."/>
            <person name="Riccioni C."/>
            <person name="Rubini A."/>
            <person name="Sitrit Y."/>
            <person name="Splivallo R."/>
            <person name="Traeger S."/>
            <person name="Wang M."/>
            <person name="Zifcakova L."/>
            <person name="Wipf D."/>
            <person name="Zambonelli A."/>
            <person name="Paolocci F."/>
            <person name="Nowrousian M."/>
            <person name="Ottonello S."/>
            <person name="Baldrian P."/>
            <person name="Spatafora J.W."/>
            <person name="Henrissat B."/>
            <person name="Nagy L.G."/>
            <person name="Aury J.M."/>
            <person name="Wincker P."/>
            <person name="Grigoriev I.V."/>
            <person name="Bonfante P."/>
            <person name="Martin F.M."/>
        </authorList>
    </citation>
    <scope>NUCLEOTIDE SEQUENCE [LARGE SCALE GENOMIC DNA]</scope>
    <source>
        <strain evidence="4 5">RN42</strain>
    </source>
</reference>
<dbReference type="AlphaFoldDB" id="A0A3N4I4E2"/>
<feature type="transmembrane region" description="Helical" evidence="3">
    <location>
        <begin position="312"/>
        <end position="334"/>
    </location>
</feature>
<gene>
    <name evidence="4" type="ORF">BJ508DRAFT_348848</name>
</gene>
<sequence>MFAMGRTERFHFLSFVNQLTDCDLNKMRFDELTALPDNVWVVEFTINFVACLTAQEYPKALTLTPGYSPKKQSRFVTTDPTKSTSTLPVITEAAYGFRFVGDLHDKLWTCYKLIDMGNIPASVVIAREKKYMRRLSDNKFTFQSGSQQRKCVEGALVLEGLEMVYDNTETILDIMEQEEDTLDPNAVLTASDLSGENYFSTMNKHSTYYPWVLQCCTVLKAKLAGVDDVVNRWIDAEQSRRFTPRWSVKDQAEHGPAIRRNMEEIKRKRRQLELLARRVQTKIDSVTTLKDSLEAELSLREARTSTQQANSIGLFTVVTVVFLPLSFATSVVSIDLGWTNPVRSLMLIMFPTTIGTILFLLNLPVFYHYYSEATGLLQEWLRQKMLDDASPFAFWKSKAKTLKEAENRTRLLMDDQIHQSESNWWYWHFFLVFVLVSLPVKQLQFAFKLVRGRPVGGDYDGILKKLLCLLLTPLWILILLLDYIVLLVYCALDSARRGIYLATIYLWKGRKQMERERDAKRAIENPKDEDEDIYVGDYHYDSDSEYDYFEASARLEERNATRKLDVVRSSIDSGLSRMAEQKTASDLPYFWARPIRIMRLEHIKKLSKKVDDAENNGAARTENGRKSASIRSGGGSKSTKSNRSKSSIGPKISKSVSMKDAGPSSAKETAIETSEAAKQC</sequence>
<organism evidence="4 5">
    <name type="scientific">Ascobolus immersus RN42</name>
    <dbReference type="NCBI Taxonomy" id="1160509"/>
    <lineage>
        <taxon>Eukaryota</taxon>
        <taxon>Fungi</taxon>
        <taxon>Dikarya</taxon>
        <taxon>Ascomycota</taxon>
        <taxon>Pezizomycotina</taxon>
        <taxon>Pezizomycetes</taxon>
        <taxon>Pezizales</taxon>
        <taxon>Ascobolaceae</taxon>
        <taxon>Ascobolus</taxon>
    </lineage>
</organism>